<comment type="caution">
    <text evidence="2">The sequence shown here is derived from an EMBL/GenBank/DDBJ whole genome shotgun (WGS) entry which is preliminary data.</text>
</comment>
<dbReference type="EMBL" id="SPVH01000001">
    <property type="protein sequence ID" value="TFW15070.1"/>
    <property type="molecule type" value="Genomic_DNA"/>
</dbReference>
<name>A0A4Y9S108_9CAUL</name>
<evidence type="ECO:0000256" key="1">
    <source>
        <dbReference type="SAM" id="SignalP"/>
    </source>
</evidence>
<protein>
    <submittedName>
        <fullName evidence="2">Uncharacterized protein</fullName>
    </submittedName>
</protein>
<gene>
    <name evidence="2" type="ORF">EGY25_00285</name>
</gene>
<reference evidence="2 3" key="1">
    <citation type="submission" date="2019-03" db="EMBL/GenBank/DDBJ databases">
        <title>Draft genome of Brevundimonas sp. a heavy metal resistant soil bacteria.</title>
        <authorList>
            <person name="Soto J."/>
        </authorList>
    </citation>
    <scope>NUCLEOTIDE SEQUENCE [LARGE SCALE GENOMIC DNA]</scope>
    <source>
        <strain evidence="2 3">B-10</strain>
    </source>
</reference>
<evidence type="ECO:0000313" key="3">
    <source>
        <dbReference type="Proteomes" id="UP000298216"/>
    </source>
</evidence>
<sequence length="132" mass="14755">MMKPVYVIAALMLAAPFAAPAIAETALKTIPTEYQGEWSSVPEACGNRESGERFVIDETSISYFEEGDSVVEVTRIDPNSIHLVVDYEDYDGIERLYRTLILSDDRQTLSFYYGDGPENVSRRCPQGDPHGE</sequence>
<keyword evidence="1" id="KW-0732">Signal</keyword>
<dbReference type="OrthoDB" id="6057763at2"/>
<keyword evidence="3" id="KW-1185">Reference proteome</keyword>
<dbReference type="RefSeq" id="WP_135193068.1">
    <property type="nucleotide sequence ID" value="NZ_SPVH01000001.1"/>
</dbReference>
<feature type="signal peptide" evidence="1">
    <location>
        <begin position="1"/>
        <end position="23"/>
    </location>
</feature>
<dbReference type="Proteomes" id="UP000298216">
    <property type="component" value="Unassembled WGS sequence"/>
</dbReference>
<feature type="chain" id="PRO_5021437125" evidence="1">
    <location>
        <begin position="24"/>
        <end position="132"/>
    </location>
</feature>
<evidence type="ECO:0000313" key="2">
    <source>
        <dbReference type="EMBL" id="TFW15070.1"/>
    </source>
</evidence>
<accession>A0A4Y9S108</accession>
<proteinExistence type="predicted"/>
<dbReference type="AlphaFoldDB" id="A0A4Y9S108"/>
<organism evidence="2 3">
    <name type="scientific">Brevundimonas intermedia</name>
    <dbReference type="NCBI Taxonomy" id="74315"/>
    <lineage>
        <taxon>Bacteria</taxon>
        <taxon>Pseudomonadati</taxon>
        <taxon>Pseudomonadota</taxon>
        <taxon>Alphaproteobacteria</taxon>
        <taxon>Caulobacterales</taxon>
        <taxon>Caulobacteraceae</taxon>
        <taxon>Brevundimonas</taxon>
    </lineage>
</organism>